<protein>
    <submittedName>
        <fullName evidence="1">UDP-glucose pyrophosphatase</fullName>
    </submittedName>
</protein>
<keyword evidence="2" id="KW-1185">Reference proteome</keyword>
<accession>A0A0L7KMA7</accession>
<dbReference type="Gene3D" id="3.90.79.10">
    <property type="entry name" value="Nucleoside Triphosphate Pyrophosphohydrolase"/>
    <property type="match status" value="1"/>
</dbReference>
<reference evidence="1 2" key="1">
    <citation type="journal article" date="2015" name="Genome Biol. Evol.">
        <title>The genome of winter moth (Operophtera brumata) provides a genomic perspective on sexual dimorphism and phenology.</title>
        <authorList>
            <person name="Derks M.F."/>
            <person name="Smit S."/>
            <person name="Salis L."/>
            <person name="Schijlen E."/>
            <person name="Bossers A."/>
            <person name="Mateman C."/>
            <person name="Pijl A.S."/>
            <person name="de Ridder D."/>
            <person name="Groenen M.A."/>
            <person name="Visser M.E."/>
            <person name="Megens H.J."/>
        </authorList>
    </citation>
    <scope>NUCLEOTIDE SEQUENCE [LARGE SCALE GENOMIC DNA]</scope>
    <source>
        <strain evidence="1">WM2013NL</strain>
        <tissue evidence="1">Head and thorax</tissue>
    </source>
</reference>
<name>A0A0L7KMA7_OPEBR</name>
<dbReference type="InterPro" id="IPR015797">
    <property type="entry name" value="NUDIX_hydrolase-like_dom_sf"/>
</dbReference>
<comment type="caution">
    <text evidence="1">The sequence shown here is derived from an EMBL/GenBank/DDBJ whole genome shotgun (WGS) entry which is preliminary data.</text>
</comment>
<gene>
    <name evidence="1" type="ORF">OBRU01_24273</name>
</gene>
<evidence type="ECO:0000313" key="1">
    <source>
        <dbReference type="EMBL" id="KOB64255.1"/>
    </source>
</evidence>
<sequence length="65" mass="7677">MEDVKDVFISPLPDSPYVKPFRLNYTQNGKRKNWDLLEVHDSVAVVVFNITRRKVIFVKQFRPGQ</sequence>
<dbReference type="EMBL" id="JTDY01008969">
    <property type="protein sequence ID" value="KOB64255.1"/>
    <property type="molecule type" value="Genomic_DNA"/>
</dbReference>
<evidence type="ECO:0000313" key="2">
    <source>
        <dbReference type="Proteomes" id="UP000037510"/>
    </source>
</evidence>
<dbReference type="AlphaFoldDB" id="A0A0L7KMA7"/>
<dbReference type="Proteomes" id="UP000037510">
    <property type="component" value="Unassembled WGS sequence"/>
</dbReference>
<proteinExistence type="predicted"/>
<dbReference type="SUPFAM" id="SSF55811">
    <property type="entry name" value="Nudix"/>
    <property type="match status" value="1"/>
</dbReference>
<organism evidence="1 2">
    <name type="scientific">Operophtera brumata</name>
    <name type="common">Winter moth</name>
    <name type="synonym">Phalaena brumata</name>
    <dbReference type="NCBI Taxonomy" id="104452"/>
    <lineage>
        <taxon>Eukaryota</taxon>
        <taxon>Metazoa</taxon>
        <taxon>Ecdysozoa</taxon>
        <taxon>Arthropoda</taxon>
        <taxon>Hexapoda</taxon>
        <taxon>Insecta</taxon>
        <taxon>Pterygota</taxon>
        <taxon>Neoptera</taxon>
        <taxon>Endopterygota</taxon>
        <taxon>Lepidoptera</taxon>
        <taxon>Glossata</taxon>
        <taxon>Ditrysia</taxon>
        <taxon>Geometroidea</taxon>
        <taxon>Geometridae</taxon>
        <taxon>Larentiinae</taxon>
        <taxon>Operophtera</taxon>
    </lineage>
</organism>
<dbReference type="STRING" id="104452.A0A0L7KMA7"/>